<dbReference type="AlphaFoldDB" id="A0A923S2Q1"/>
<dbReference type="RefSeq" id="WP_187081462.1">
    <property type="nucleotide sequence ID" value="NZ_JACORU010000003.1"/>
</dbReference>
<proteinExistence type="predicted"/>
<reference evidence="1" key="1">
    <citation type="submission" date="2020-08" db="EMBL/GenBank/DDBJ databases">
        <title>Ramlibacter sp. GTP1 16S ribosomal RNA gene genome sequencing and assembly.</title>
        <authorList>
            <person name="Kang M."/>
        </authorList>
    </citation>
    <scope>NUCLEOTIDE SEQUENCE</scope>
    <source>
        <strain evidence="1">GTP1</strain>
    </source>
</reference>
<name>A0A923S2Q1_9BURK</name>
<accession>A0A923S2Q1</accession>
<organism evidence="1 2">
    <name type="scientific">Ramlibacter albus</name>
    <dbReference type="NCBI Taxonomy" id="2079448"/>
    <lineage>
        <taxon>Bacteria</taxon>
        <taxon>Pseudomonadati</taxon>
        <taxon>Pseudomonadota</taxon>
        <taxon>Betaproteobacteria</taxon>
        <taxon>Burkholderiales</taxon>
        <taxon>Comamonadaceae</taxon>
        <taxon>Ramlibacter</taxon>
    </lineage>
</organism>
<evidence type="ECO:0000313" key="1">
    <source>
        <dbReference type="EMBL" id="MBC5765008.1"/>
    </source>
</evidence>
<keyword evidence="2" id="KW-1185">Reference proteome</keyword>
<dbReference type="EMBL" id="JACORU010000003">
    <property type="protein sequence ID" value="MBC5765008.1"/>
    <property type="molecule type" value="Genomic_DNA"/>
</dbReference>
<sequence>MQEPVWIPAAAGELFDKLTILRIKRERMTDPGQLANVARELTLLEGIAGKLDTQAIAQALDAQVAELQAINGTLWDLENQVRAFARAADHGDGFVAAARSIYSNNDRRAAVKREINRLLGSPLVEEKDHSGGARR</sequence>
<dbReference type="Proteomes" id="UP000596827">
    <property type="component" value="Unassembled WGS sequence"/>
</dbReference>
<gene>
    <name evidence="1" type="ORF">H8R02_11130</name>
</gene>
<comment type="caution">
    <text evidence="1">The sequence shown here is derived from an EMBL/GenBank/DDBJ whole genome shotgun (WGS) entry which is preliminary data.</text>
</comment>
<protein>
    <submittedName>
        <fullName evidence="1">Uncharacterized protein</fullName>
    </submittedName>
</protein>
<evidence type="ECO:0000313" key="2">
    <source>
        <dbReference type="Proteomes" id="UP000596827"/>
    </source>
</evidence>